<dbReference type="SUPFAM" id="SSF50405">
    <property type="entry name" value="Actin-crosslinking proteins"/>
    <property type="match status" value="1"/>
</dbReference>
<sequence>MVSYHDKYLTADEDMESVIQGEYQRPQSVWTVELVEYRDAIRLRSCFGMYLIASNIPLLPGVTARKAVQTVSPPSDPAIEWEPLRDGMQGWKWGQGVQAETVGRLARKAVVKERRKIKMDVDFEEENLRSLQIEEDEGPIRPSSRIRRRIRIESEVSRPNTAQLADTPRIRIDGVSVAYRYRIRIRYAIRQQGGLQYCMSKAVERYHRCSYGQTEANQSPNNDQLDTYEEYLKLKERVEALQQSQRHVLGEDLSQLGINELDQLEHILDGTLKQTRSRKNHSLCDKLSDLQQKERSLLELNAALMNKLEGNSAPLESTWQLQHDLNAQYQHPYFLDPNYTPEIRHDSIVAADNVRDNGNEMPLDQGNEAKLIKQVQSVEKTNKSGELIKGSNQAVRQGPLVSRRRAREEMSWMWRTILL</sequence>
<comment type="caution">
    <text evidence="2">The sequence shown here is derived from an EMBL/GenBank/DDBJ whole genome shotgun (WGS) entry which is preliminary data.</text>
</comment>
<organism evidence="2">
    <name type="scientific">Salvia splendens</name>
    <name type="common">Scarlet sage</name>
    <dbReference type="NCBI Taxonomy" id="180675"/>
    <lineage>
        <taxon>Eukaryota</taxon>
        <taxon>Viridiplantae</taxon>
        <taxon>Streptophyta</taxon>
        <taxon>Embryophyta</taxon>
        <taxon>Tracheophyta</taxon>
        <taxon>Spermatophyta</taxon>
        <taxon>Magnoliopsida</taxon>
        <taxon>eudicotyledons</taxon>
        <taxon>Gunneridae</taxon>
        <taxon>Pentapetalae</taxon>
        <taxon>asterids</taxon>
        <taxon>lamiids</taxon>
        <taxon>Lamiales</taxon>
        <taxon>Lamiaceae</taxon>
        <taxon>Nepetoideae</taxon>
        <taxon>Mentheae</taxon>
        <taxon>Salviinae</taxon>
        <taxon>Salvia</taxon>
        <taxon>Salvia subgen. Calosphace</taxon>
        <taxon>core Calosphace</taxon>
    </lineage>
</organism>
<keyword evidence="3" id="KW-1185">Reference proteome</keyword>
<reference evidence="2" key="2">
    <citation type="submission" date="2020-08" db="EMBL/GenBank/DDBJ databases">
        <title>Plant Genome Project.</title>
        <authorList>
            <person name="Zhang R.-G."/>
        </authorList>
    </citation>
    <scope>NUCLEOTIDE SEQUENCE</scope>
    <source>
        <strain evidence="2">Huo1</strain>
        <tissue evidence="2">Leaf</tissue>
    </source>
</reference>
<dbReference type="Pfam" id="PF04601">
    <property type="entry name" value="DUF569"/>
    <property type="match status" value="1"/>
</dbReference>
<dbReference type="InterPro" id="IPR002487">
    <property type="entry name" value="TF_Kbox"/>
</dbReference>
<accession>A0A8X8X2I0</accession>
<gene>
    <name evidence="2" type="ORF">SASPL_133154</name>
</gene>
<reference evidence="2" key="1">
    <citation type="submission" date="2018-01" db="EMBL/GenBank/DDBJ databases">
        <authorList>
            <person name="Mao J.F."/>
        </authorList>
    </citation>
    <scope>NUCLEOTIDE SEQUENCE</scope>
    <source>
        <strain evidence="2">Huo1</strain>
        <tissue evidence="2">Leaf</tissue>
    </source>
</reference>
<protein>
    <recommendedName>
        <fullName evidence="1">K-box domain-containing protein</fullName>
    </recommendedName>
</protein>
<feature type="domain" description="K-box" evidence="1">
    <location>
        <begin position="224"/>
        <end position="314"/>
    </location>
</feature>
<dbReference type="EMBL" id="PNBA02000012">
    <property type="protein sequence ID" value="KAG6405563.1"/>
    <property type="molecule type" value="Genomic_DNA"/>
</dbReference>
<dbReference type="Proteomes" id="UP000298416">
    <property type="component" value="Unassembled WGS sequence"/>
</dbReference>
<dbReference type="PANTHER" id="PTHR31205">
    <property type="entry name" value="ACTIN CROSS-LINKING PROTEIN (DUF569)"/>
    <property type="match status" value="1"/>
</dbReference>
<dbReference type="Pfam" id="PF01486">
    <property type="entry name" value="K-box"/>
    <property type="match status" value="1"/>
</dbReference>
<dbReference type="GO" id="GO:0005634">
    <property type="term" value="C:nucleus"/>
    <property type="evidence" value="ECO:0007669"/>
    <property type="project" value="InterPro"/>
</dbReference>
<dbReference type="InterPro" id="IPR008999">
    <property type="entry name" value="Actin-crosslinking"/>
</dbReference>
<evidence type="ECO:0000259" key="1">
    <source>
        <dbReference type="PROSITE" id="PS51297"/>
    </source>
</evidence>
<name>A0A8X8X2I0_SALSN</name>
<proteinExistence type="predicted"/>
<dbReference type="PROSITE" id="PS51297">
    <property type="entry name" value="K_BOX"/>
    <property type="match status" value="1"/>
</dbReference>
<evidence type="ECO:0000313" key="3">
    <source>
        <dbReference type="Proteomes" id="UP000298416"/>
    </source>
</evidence>
<dbReference type="AlphaFoldDB" id="A0A8X8X2I0"/>
<dbReference type="InterPro" id="IPR007679">
    <property type="entry name" value="DUF569"/>
</dbReference>
<dbReference type="PANTHER" id="PTHR31205:SF93">
    <property type="entry name" value="DUF569 DOMAIN-CONTAINING PROTEIN"/>
    <property type="match status" value="1"/>
</dbReference>
<dbReference type="GO" id="GO:0003700">
    <property type="term" value="F:DNA-binding transcription factor activity"/>
    <property type="evidence" value="ECO:0007669"/>
    <property type="project" value="InterPro"/>
</dbReference>
<evidence type="ECO:0000313" key="2">
    <source>
        <dbReference type="EMBL" id="KAG6405563.1"/>
    </source>
</evidence>